<sequence>MKSLLQHSAPATIFCDTACGQKKDAKKAIGQAIKMRRRNQRTLLNPADMLPSSDALVPAKMLSGLSESGVLTTLYTSGNHPTSSVPAGSVNQRTEAGPRRALFLYIYRCSQAMYSGRLIIMTRTCYLVSTY</sequence>
<dbReference type="Proteomes" id="UP000241769">
    <property type="component" value="Unassembled WGS sequence"/>
</dbReference>
<keyword evidence="2" id="KW-1185">Reference proteome</keyword>
<comment type="caution">
    <text evidence="1">The sequence shown here is derived from an EMBL/GenBank/DDBJ whole genome shotgun (WGS) entry which is preliminary data.</text>
</comment>
<gene>
    <name evidence="1" type="ORF">PROFUN_13076</name>
</gene>
<name>A0A2P6N5F9_9EUKA</name>
<evidence type="ECO:0000313" key="1">
    <source>
        <dbReference type="EMBL" id="PRP79196.1"/>
    </source>
</evidence>
<dbReference type="InParanoid" id="A0A2P6N5F9"/>
<protein>
    <submittedName>
        <fullName evidence="1">Uncharacterized protein</fullName>
    </submittedName>
</protein>
<reference evidence="1 2" key="1">
    <citation type="journal article" date="2018" name="Genome Biol. Evol.">
        <title>Multiple Roots of Fruiting Body Formation in Amoebozoa.</title>
        <authorList>
            <person name="Hillmann F."/>
            <person name="Forbes G."/>
            <person name="Novohradska S."/>
            <person name="Ferling I."/>
            <person name="Riege K."/>
            <person name="Groth M."/>
            <person name="Westermann M."/>
            <person name="Marz M."/>
            <person name="Spaller T."/>
            <person name="Winckler T."/>
            <person name="Schaap P."/>
            <person name="Glockner G."/>
        </authorList>
    </citation>
    <scope>NUCLEOTIDE SEQUENCE [LARGE SCALE GENOMIC DNA]</scope>
    <source>
        <strain evidence="1 2">Jena</strain>
    </source>
</reference>
<organism evidence="1 2">
    <name type="scientific">Planoprotostelium fungivorum</name>
    <dbReference type="NCBI Taxonomy" id="1890364"/>
    <lineage>
        <taxon>Eukaryota</taxon>
        <taxon>Amoebozoa</taxon>
        <taxon>Evosea</taxon>
        <taxon>Variosea</taxon>
        <taxon>Cavosteliida</taxon>
        <taxon>Cavosteliaceae</taxon>
        <taxon>Planoprotostelium</taxon>
    </lineage>
</organism>
<accession>A0A2P6N5F9</accession>
<dbReference type="EMBL" id="MDYQ01000193">
    <property type="protein sequence ID" value="PRP79196.1"/>
    <property type="molecule type" value="Genomic_DNA"/>
</dbReference>
<proteinExistence type="predicted"/>
<dbReference type="AlphaFoldDB" id="A0A2P6N5F9"/>
<evidence type="ECO:0000313" key="2">
    <source>
        <dbReference type="Proteomes" id="UP000241769"/>
    </source>
</evidence>